<dbReference type="HOGENOM" id="CLU_355895_0_0_10"/>
<evidence type="ECO:0000313" key="4">
    <source>
        <dbReference type="EMBL" id="EFQ79240.1"/>
    </source>
</evidence>
<feature type="domain" description="YDG" evidence="1">
    <location>
        <begin position="55"/>
        <end position="126"/>
    </location>
</feature>
<dbReference type="InterPro" id="IPR041248">
    <property type="entry name" value="YDG"/>
</dbReference>
<name>E2RUA3_9BACT</name>
<gene>
    <name evidence="4" type="ORF">ALPR1_21184</name>
</gene>
<protein>
    <submittedName>
        <fullName evidence="4">Hemagglutination activity domain protein</fullName>
    </submittedName>
</protein>
<dbReference type="STRING" id="388413.ALPR1_21184"/>
<feature type="domain" description="MBG" evidence="2">
    <location>
        <begin position="222"/>
        <end position="286"/>
    </location>
</feature>
<reference evidence="4 5" key="1">
    <citation type="journal article" date="2011" name="J. Bacteriol.">
        <title>Complete genome sequence of Algoriphagus sp. PR1, bacterial prey of a colony-forming choanoflagellate.</title>
        <authorList>
            <person name="Alegado R.A."/>
            <person name="Ferriera S."/>
            <person name="Nusbaum C."/>
            <person name="Young S.K."/>
            <person name="Zeng Q."/>
            <person name="Imamovic A."/>
            <person name="Fairclough S.R."/>
            <person name="King N."/>
        </authorList>
    </citation>
    <scope>NUCLEOTIDE SEQUENCE [LARGE SCALE GENOMIC DNA]</scope>
    <source>
        <strain evidence="4 5">PR1</strain>
    </source>
</reference>
<evidence type="ECO:0000259" key="1">
    <source>
        <dbReference type="Pfam" id="PF18657"/>
    </source>
</evidence>
<dbReference type="AlphaFoldDB" id="E2RUA3"/>
<feature type="domain" description="YDG" evidence="1">
    <location>
        <begin position="140"/>
        <end position="211"/>
    </location>
</feature>
<sequence length="788" mass="82175">MTGGTATFSDEDVATGKTVTLTGATLSGADAGNYSLGSVATTTADITALEITGNFTADNKVYDGNNSATVLTRTLNGVISPDAVTLTGGTATFSDEDVATGKTVTLTGATLSGADAGNYSLGSVATTTADITALEITGNFTADNKVYDGNNSATVLTRTLNGVISPDAVTLTGGTATFSDEDVATGKTVTLTGATLSGADAGNYSLGSVATTTADITAKPASVTPNPASKYCGQDDPELSGSLEGFISSDNVEATYSISGTIISATLSPSNVLSNYDITYNEGVFTINDVTIDASASSAPVQVGSNAILSATVSPAVPGVSVTFYLNGNSVGSSSSDANGLVTLNVSSTILGSLPIVYKVDAIVGTGCAESVAYLPLYDPNGSFVTGGGWIMSPAGAYKADESLSGKANFGFVSKYKKGSSQVDGNTEFQFKAGNLNFKSTLHESGSLVISGKKATYRGEGTINGQPGFKFTLVALDGDYNGGSDPDEFRIKIWGNSGIIYDNGLGADGLGADDNSDAATTLGGGSIVIHEAKGKGNKRVVSDLVEVPWNTPSEVIEKKIAEMGATWFEGKPVQLKVETDSYNSLQAGFYEFKAGLAENDWFTLEEPITINVLVADKPMATDIQLSNSVMQKGITRGTIIGNFNTIDPLDNQHTYSIVENENFEVRGQSLVWIGNEIPTSTKLTVFSTDRVGQTIERSFELNKEIRFGDFNMFPNPAHSNLNIEVELGQSVNVGIRIFDALGRLVYEEEGVKAGTPKYQINIDHFSPGLYTVQLKTGQIVVNKRLIKK</sequence>
<dbReference type="Pfam" id="PF18962">
    <property type="entry name" value="Por_Secre_tail"/>
    <property type="match status" value="1"/>
</dbReference>
<proteinExistence type="predicted"/>
<dbReference type="EMBL" id="AAXU02000001">
    <property type="protein sequence ID" value="EFQ79240.1"/>
    <property type="molecule type" value="Genomic_DNA"/>
</dbReference>
<comment type="caution">
    <text evidence="4">The sequence shown here is derived from an EMBL/GenBank/DDBJ whole genome shotgun (WGS) entry which is preliminary data.</text>
</comment>
<dbReference type="Proteomes" id="UP000003919">
    <property type="component" value="Unassembled WGS sequence"/>
</dbReference>
<evidence type="ECO:0000259" key="3">
    <source>
        <dbReference type="Pfam" id="PF18962"/>
    </source>
</evidence>
<dbReference type="InterPro" id="IPR026444">
    <property type="entry name" value="Secre_tail"/>
</dbReference>
<feature type="domain" description="Secretion system C-terminal sorting" evidence="3">
    <location>
        <begin position="712"/>
        <end position="786"/>
    </location>
</feature>
<dbReference type="RefSeq" id="WP_008201342.1">
    <property type="nucleotide sequence ID" value="NZ_CM001023.1"/>
</dbReference>
<dbReference type="Pfam" id="PF18676">
    <property type="entry name" value="MBG_2"/>
    <property type="match status" value="1"/>
</dbReference>
<feature type="domain" description="YDG" evidence="1">
    <location>
        <begin position="2"/>
        <end position="41"/>
    </location>
</feature>
<dbReference type="eggNOG" id="COG3291">
    <property type="taxonomic scope" value="Bacteria"/>
</dbReference>
<dbReference type="eggNOG" id="COG1404">
    <property type="taxonomic scope" value="Bacteria"/>
</dbReference>
<organism evidence="4 5">
    <name type="scientific">Algoriphagus machipongonensis</name>
    <dbReference type="NCBI Taxonomy" id="388413"/>
    <lineage>
        <taxon>Bacteria</taxon>
        <taxon>Pseudomonadati</taxon>
        <taxon>Bacteroidota</taxon>
        <taxon>Cytophagia</taxon>
        <taxon>Cytophagales</taxon>
        <taxon>Cyclobacteriaceae</taxon>
        <taxon>Algoriphagus</taxon>
    </lineage>
</organism>
<evidence type="ECO:0000259" key="2">
    <source>
        <dbReference type="Pfam" id="PF18676"/>
    </source>
</evidence>
<dbReference type="Pfam" id="PF18657">
    <property type="entry name" value="YDG"/>
    <property type="match status" value="3"/>
</dbReference>
<accession>E2RUA3</accession>
<dbReference type="eggNOG" id="COG3210">
    <property type="taxonomic scope" value="Bacteria"/>
</dbReference>
<keyword evidence="5" id="KW-1185">Reference proteome</keyword>
<dbReference type="NCBIfam" id="TIGR04183">
    <property type="entry name" value="Por_Secre_tail"/>
    <property type="match status" value="1"/>
</dbReference>
<dbReference type="InterPro" id="IPR041286">
    <property type="entry name" value="MBG_2"/>
</dbReference>
<evidence type="ECO:0000313" key="5">
    <source>
        <dbReference type="Proteomes" id="UP000003919"/>
    </source>
</evidence>
<dbReference type="OrthoDB" id="818293at2"/>